<feature type="region of interest" description="Disordered" evidence="1">
    <location>
        <begin position="1"/>
        <end position="29"/>
    </location>
</feature>
<feature type="compositionally biased region" description="Acidic residues" evidence="1">
    <location>
        <begin position="19"/>
        <end position="28"/>
    </location>
</feature>
<accession>A0AAD8ANV9</accession>
<proteinExistence type="predicted"/>
<gene>
    <name evidence="2" type="ORF">Bpfe_031336</name>
</gene>
<dbReference type="EMBL" id="JASAOG010000471">
    <property type="protein sequence ID" value="KAK0039247.1"/>
    <property type="molecule type" value="Genomic_DNA"/>
</dbReference>
<evidence type="ECO:0000313" key="3">
    <source>
        <dbReference type="Proteomes" id="UP001233172"/>
    </source>
</evidence>
<reference evidence="2" key="1">
    <citation type="journal article" date="2023" name="PLoS Negl. Trop. Dis.">
        <title>A genome sequence for Biomphalaria pfeifferi, the major vector snail for the human-infecting parasite Schistosoma mansoni.</title>
        <authorList>
            <person name="Bu L."/>
            <person name="Lu L."/>
            <person name="Laidemitt M.R."/>
            <person name="Zhang S.M."/>
            <person name="Mutuku M."/>
            <person name="Mkoji G."/>
            <person name="Steinauer M."/>
            <person name="Loker E.S."/>
        </authorList>
    </citation>
    <scope>NUCLEOTIDE SEQUENCE</scope>
    <source>
        <strain evidence="2">KasaAsao</strain>
    </source>
</reference>
<comment type="caution">
    <text evidence="2">The sequence shown here is derived from an EMBL/GenBank/DDBJ whole genome shotgun (WGS) entry which is preliminary data.</text>
</comment>
<reference evidence="2" key="2">
    <citation type="submission" date="2023-04" db="EMBL/GenBank/DDBJ databases">
        <authorList>
            <person name="Bu L."/>
            <person name="Lu L."/>
            <person name="Laidemitt M.R."/>
            <person name="Zhang S.M."/>
            <person name="Mutuku M."/>
            <person name="Mkoji G."/>
            <person name="Steinauer M."/>
            <person name="Loker E.S."/>
        </authorList>
    </citation>
    <scope>NUCLEOTIDE SEQUENCE</scope>
    <source>
        <strain evidence="2">KasaAsao</strain>
        <tissue evidence="2">Whole Snail</tissue>
    </source>
</reference>
<feature type="region of interest" description="Disordered" evidence="1">
    <location>
        <begin position="138"/>
        <end position="159"/>
    </location>
</feature>
<dbReference type="InterPro" id="IPR022062">
    <property type="entry name" value="DUF3618"/>
</dbReference>
<keyword evidence="3" id="KW-1185">Reference proteome</keyword>
<protein>
    <submittedName>
        <fullName evidence="2">DUF3618 domain-containing protein</fullName>
    </submittedName>
</protein>
<organism evidence="2 3">
    <name type="scientific">Biomphalaria pfeifferi</name>
    <name type="common">Bloodfluke planorb</name>
    <name type="synonym">Freshwater snail</name>
    <dbReference type="NCBI Taxonomy" id="112525"/>
    <lineage>
        <taxon>Eukaryota</taxon>
        <taxon>Metazoa</taxon>
        <taxon>Spiralia</taxon>
        <taxon>Lophotrochozoa</taxon>
        <taxon>Mollusca</taxon>
        <taxon>Gastropoda</taxon>
        <taxon>Heterobranchia</taxon>
        <taxon>Euthyneura</taxon>
        <taxon>Panpulmonata</taxon>
        <taxon>Hygrophila</taxon>
        <taxon>Lymnaeoidea</taxon>
        <taxon>Planorbidae</taxon>
        <taxon>Biomphalaria</taxon>
    </lineage>
</organism>
<dbReference type="Pfam" id="PF12277">
    <property type="entry name" value="DUF3618"/>
    <property type="match status" value="1"/>
</dbReference>
<evidence type="ECO:0000256" key="1">
    <source>
        <dbReference type="SAM" id="MobiDB-lite"/>
    </source>
</evidence>
<dbReference type="Proteomes" id="UP001233172">
    <property type="component" value="Unassembled WGS sequence"/>
</dbReference>
<name>A0AAD8ANV9_BIOPF</name>
<sequence length="307" mass="33103">MTEDVNSEINRTDYVLGEPETDENTDETEQIREQIEDTRAKMSETIDAIQEKLSISNISEQVTEQVTEQVSNLYQTAKETVYDATIKRAGKFMSEVNRELKRSDFIKQVGDKPLPLFFIALGAGLLLFGNKKNGRGSHRYRGNGRSFKGKGGREVGNRGSMLRSATDTLTGAASSTYEAVGNTANSAYESVGNAANSVYGSVSDLASGTIDKAGELGGQIQEKYEYYLEENPLAIGAVALAVGAAIGFSIPSTAYENELVGEVRENLMSKVGEQLSGTIDKVKNIAGEAKNVIAESVTEEVKNQGLA</sequence>
<evidence type="ECO:0000313" key="2">
    <source>
        <dbReference type="EMBL" id="KAK0039247.1"/>
    </source>
</evidence>
<feature type="compositionally biased region" description="Basic residues" evidence="1">
    <location>
        <begin position="138"/>
        <end position="150"/>
    </location>
</feature>
<dbReference type="AlphaFoldDB" id="A0AAD8ANV9"/>